<feature type="domain" description="HTH cro/C1-type" evidence="1">
    <location>
        <begin position="39"/>
        <end position="88"/>
    </location>
</feature>
<dbReference type="InterPro" id="IPR001387">
    <property type="entry name" value="Cro/C1-type_HTH"/>
</dbReference>
<dbReference type="Gene3D" id="3.30.450.180">
    <property type="match status" value="1"/>
</dbReference>
<dbReference type="InterPro" id="IPR041413">
    <property type="entry name" value="MLTR_LBD"/>
</dbReference>
<dbReference type="GO" id="GO:0003677">
    <property type="term" value="F:DNA binding"/>
    <property type="evidence" value="ECO:0007669"/>
    <property type="project" value="InterPro"/>
</dbReference>
<dbReference type="PANTHER" id="PTHR35010:SF2">
    <property type="entry name" value="BLL4672 PROTEIN"/>
    <property type="match status" value="1"/>
</dbReference>
<dbReference type="EMBL" id="AB516431">
    <property type="protein sequence ID" value="BAI70373.1"/>
    <property type="molecule type" value="Genomic_DNA"/>
</dbReference>
<evidence type="ECO:0000313" key="2">
    <source>
        <dbReference type="EMBL" id="BAI70373.1"/>
    </source>
</evidence>
<dbReference type="AlphaFoldDB" id="D2Z022"/>
<dbReference type="PROSITE" id="PS50943">
    <property type="entry name" value="HTH_CROC1"/>
    <property type="match status" value="1"/>
</dbReference>
<protein>
    <recommendedName>
        <fullName evidence="1">HTH cro/C1-type domain-containing protein</fullName>
    </recommendedName>
</protein>
<accession>D2Z022</accession>
<reference evidence="2" key="1">
    <citation type="journal article" date="2010" name="Antimicrob. Agents Chemother.">
        <title>Molecular cloning and heterologous expression of a biosynthetic gene cluster for the antitubercular agent D-cycloserine produced by Streptomyces lavendulae.</title>
        <authorList>
            <person name="Kumagai T."/>
            <person name="Koyama Y."/>
            <person name="Oda K."/>
            <person name="Noda M."/>
            <person name="Matoba Y."/>
            <person name="Sugiyama M."/>
        </authorList>
    </citation>
    <scope>NUCLEOTIDE SEQUENCE</scope>
    <source>
        <strain evidence="2">ATCC 11924</strain>
    </source>
</reference>
<dbReference type="CDD" id="cd00093">
    <property type="entry name" value="HTH_XRE"/>
    <property type="match status" value="1"/>
</dbReference>
<dbReference type="Gene3D" id="1.10.260.40">
    <property type="entry name" value="lambda repressor-like DNA-binding domains"/>
    <property type="match status" value="1"/>
</dbReference>
<evidence type="ECO:0000259" key="1">
    <source>
        <dbReference type="PROSITE" id="PS50943"/>
    </source>
</evidence>
<organism evidence="2">
    <name type="scientific">Streptomyces lavendulae subsp. lavendulae</name>
    <dbReference type="NCBI Taxonomy" id="58340"/>
    <lineage>
        <taxon>Bacteria</taxon>
        <taxon>Bacillati</taxon>
        <taxon>Actinomycetota</taxon>
        <taxon>Actinomycetes</taxon>
        <taxon>Kitasatosporales</taxon>
        <taxon>Streptomycetaceae</taxon>
        <taxon>Streptomyces</taxon>
    </lineage>
</organism>
<proteinExistence type="predicted"/>
<dbReference type="PANTHER" id="PTHR35010">
    <property type="entry name" value="BLL4672 PROTEIN-RELATED"/>
    <property type="match status" value="1"/>
</dbReference>
<name>D2Z022_STRLA</name>
<dbReference type="SUPFAM" id="SSF47413">
    <property type="entry name" value="lambda repressor-like DNA-binding domains"/>
    <property type="match status" value="1"/>
</dbReference>
<dbReference type="Pfam" id="PF13560">
    <property type="entry name" value="HTH_31"/>
    <property type="match status" value="1"/>
</dbReference>
<dbReference type="Pfam" id="PF17765">
    <property type="entry name" value="MLTR_LBD"/>
    <property type="match status" value="1"/>
</dbReference>
<dbReference type="InterPro" id="IPR010982">
    <property type="entry name" value="Lambda_DNA-bd_dom_sf"/>
</dbReference>
<dbReference type="SMART" id="SM00530">
    <property type="entry name" value="HTH_XRE"/>
    <property type="match status" value="1"/>
</dbReference>
<sequence length="273" mass="30916">MPMGCLDDEGPRARSADHKRLAPLLRAWRLTAGLTRGRRKALSQKEVAEAADVSERWYRSLETGGTVSLPPEVLDRLAQALSLGTDERLTLYAHALSGSAFTRPYTVGGEGLPDSLRQLVESPLHAPAYLMDHAWNLIGHNAYMAAWFPWVVRDPAPNLLRWALTSPEARAQLTEWHVHAEHYLAQLRFSLLNWPEDQTLDELLDEVLQVAECRRIWHGPTQVLAYRQGHRFRFRLPHVSTEELTVSTQVLLSPHHPGVRFVMLLQDRAGPAR</sequence>